<accession>A0A0G4F7C5</accession>
<dbReference type="OrthoDB" id="405848at2759"/>
<evidence type="ECO:0000256" key="1">
    <source>
        <dbReference type="ARBA" id="ARBA00004137"/>
    </source>
</evidence>
<organism evidence="13 14">
    <name type="scientific">Vitrella brassicaformis (strain CCMP3155)</name>
    <dbReference type="NCBI Taxonomy" id="1169540"/>
    <lineage>
        <taxon>Eukaryota</taxon>
        <taxon>Sar</taxon>
        <taxon>Alveolata</taxon>
        <taxon>Colpodellida</taxon>
        <taxon>Vitrellaceae</taxon>
        <taxon>Vitrella</taxon>
    </lineage>
</organism>
<gene>
    <name evidence="13" type="ORF">Vbra_14630</name>
</gene>
<dbReference type="EMBL" id="CDMY01000385">
    <property type="protein sequence ID" value="CEM08567.1"/>
    <property type="molecule type" value="Genomic_DNA"/>
</dbReference>
<comment type="subcellular location">
    <subcellularLocation>
        <location evidence="1">Mitochondrion inner membrane</location>
        <topology evidence="1">Peripheral membrane protein</topology>
        <orientation evidence="1">Intermembrane side</orientation>
    </subcellularLocation>
</comment>
<dbReference type="OMA" id="AKPEMKG"/>
<evidence type="ECO:0000256" key="8">
    <source>
        <dbReference type="ARBA" id="ARBA00023136"/>
    </source>
</evidence>
<comment type="function">
    <text evidence="10">Component of the ubiquinol-cytochrome c oxidoreductase, a multisubunit transmembrane complex that is part of the mitochondrial electron transport chain which drives oxidative phosphorylation.</text>
</comment>
<name>A0A0G4F7C5_VITBC</name>
<keyword evidence="4 10" id="KW-0679">Respiratory chain</keyword>
<keyword evidence="14" id="KW-1185">Reference proteome</keyword>
<dbReference type="InterPro" id="IPR003422">
    <property type="entry name" value="Cyt_b-c1_6"/>
</dbReference>
<dbReference type="Proteomes" id="UP000041254">
    <property type="component" value="Unassembled WGS sequence"/>
</dbReference>
<evidence type="ECO:0000256" key="5">
    <source>
        <dbReference type="ARBA" id="ARBA00022792"/>
    </source>
</evidence>
<feature type="domain" description="Ubiquinol-cytochrome C reductase hinge" evidence="12">
    <location>
        <begin position="28"/>
        <end position="91"/>
    </location>
</feature>
<dbReference type="FunCoup" id="A0A0G4F7C5">
    <property type="interactions" value="35"/>
</dbReference>
<keyword evidence="9 11" id="KW-1015">Disulfide bond</keyword>
<keyword evidence="3 10" id="KW-0813">Transport</keyword>
<dbReference type="Gene3D" id="1.10.287.20">
    <property type="entry name" value="Ubiquinol-cytochrome C reductase hinge domain"/>
    <property type="match status" value="1"/>
</dbReference>
<proteinExistence type="inferred from homology"/>
<dbReference type="PIRSF" id="PIRSF000019">
    <property type="entry name" value="Bc1_11K"/>
    <property type="match status" value="1"/>
</dbReference>
<evidence type="ECO:0000313" key="14">
    <source>
        <dbReference type="Proteomes" id="UP000041254"/>
    </source>
</evidence>
<keyword evidence="7 10" id="KW-0496">Mitochondrion</keyword>
<dbReference type="STRING" id="1169540.A0A0G4F7C5"/>
<dbReference type="SUPFAM" id="SSF81531">
    <property type="entry name" value="Non-heme 11 kDa protein of cytochrome bc1 complex (Ubiquinol-cytochrome c reductase)"/>
    <property type="match status" value="1"/>
</dbReference>
<dbReference type="AlphaFoldDB" id="A0A0G4F7C5"/>
<dbReference type="InParanoid" id="A0A0G4F7C5"/>
<evidence type="ECO:0000256" key="7">
    <source>
        <dbReference type="ARBA" id="ARBA00023128"/>
    </source>
</evidence>
<evidence type="ECO:0000256" key="3">
    <source>
        <dbReference type="ARBA" id="ARBA00022448"/>
    </source>
</evidence>
<dbReference type="InterPro" id="IPR023184">
    <property type="entry name" value="Ubol_cytC_Rdtase_hinge_dom"/>
</dbReference>
<evidence type="ECO:0000256" key="9">
    <source>
        <dbReference type="ARBA" id="ARBA00023157"/>
    </source>
</evidence>
<evidence type="ECO:0000313" key="13">
    <source>
        <dbReference type="EMBL" id="CEM08567.1"/>
    </source>
</evidence>
<feature type="disulfide bond" evidence="11">
    <location>
        <begin position="37"/>
        <end position="79"/>
    </location>
</feature>
<feature type="disulfide bond" evidence="11">
    <location>
        <begin position="51"/>
        <end position="65"/>
    </location>
</feature>
<evidence type="ECO:0000259" key="12">
    <source>
        <dbReference type="Pfam" id="PF02320"/>
    </source>
</evidence>
<protein>
    <recommendedName>
        <fullName evidence="10">Cytochrome b-c1 complex subunit 6</fullName>
    </recommendedName>
</protein>
<dbReference type="GO" id="GO:0006122">
    <property type="term" value="P:mitochondrial electron transport, ubiquinol to cytochrome c"/>
    <property type="evidence" value="ECO:0007669"/>
    <property type="project" value="InterPro"/>
</dbReference>
<reference evidence="13 14" key="1">
    <citation type="submission" date="2014-11" db="EMBL/GenBank/DDBJ databases">
        <authorList>
            <person name="Zhu J."/>
            <person name="Qi W."/>
            <person name="Song R."/>
        </authorList>
    </citation>
    <scope>NUCLEOTIDE SEQUENCE [LARGE SCALE GENOMIC DNA]</scope>
</reference>
<keyword evidence="5 10" id="KW-0999">Mitochondrion inner membrane</keyword>
<sequence length="91" mass="10568">MAPPYYIQPWLKLPKPYIPPAKGEELVDPRKKLEPICVAKCSAWVNKYNDCVTRVRARTDGKGDCQSQYEKLGECIDWCLCKQGRLFDYLK</sequence>
<evidence type="ECO:0000256" key="6">
    <source>
        <dbReference type="ARBA" id="ARBA00022982"/>
    </source>
</evidence>
<evidence type="ECO:0000256" key="4">
    <source>
        <dbReference type="ARBA" id="ARBA00022660"/>
    </source>
</evidence>
<dbReference type="GO" id="GO:0005743">
    <property type="term" value="C:mitochondrial inner membrane"/>
    <property type="evidence" value="ECO:0007669"/>
    <property type="project" value="UniProtKB-SubCell"/>
</dbReference>
<dbReference type="FunFam" id="1.10.287.20:FF:000001">
    <property type="entry name" value="Cytochrome b-c1 complex subunit 6"/>
    <property type="match status" value="1"/>
</dbReference>
<dbReference type="VEuPathDB" id="CryptoDB:Vbra_14630"/>
<dbReference type="InterPro" id="IPR036811">
    <property type="entry name" value="Ubol_cytC_Rdtase_hinge_dom_sf"/>
</dbReference>
<keyword evidence="8 10" id="KW-0472">Membrane</keyword>
<keyword evidence="6 10" id="KW-0249">Electron transport</keyword>
<comment type="similarity">
    <text evidence="2 10">Belongs to the UQCRH/QCR6 family.</text>
</comment>
<evidence type="ECO:0000256" key="10">
    <source>
        <dbReference type="PIRNR" id="PIRNR000019"/>
    </source>
</evidence>
<evidence type="ECO:0000256" key="2">
    <source>
        <dbReference type="ARBA" id="ARBA00006498"/>
    </source>
</evidence>
<dbReference type="Pfam" id="PF02320">
    <property type="entry name" value="UCR_hinge"/>
    <property type="match status" value="1"/>
</dbReference>
<evidence type="ECO:0000256" key="11">
    <source>
        <dbReference type="PIRSR" id="PIRSR000019-1"/>
    </source>
</evidence>